<gene>
    <name evidence="2" type="ORF">FE246_07190</name>
</gene>
<accession>A0A5R9H9V6</accession>
<keyword evidence="1" id="KW-1133">Transmembrane helix</keyword>
<reference evidence="2 3" key="1">
    <citation type="submission" date="2019-05" db="EMBL/GenBank/DDBJ databases">
        <title>Arcobacter cibarius and Arcobacter thereius providing challenges in identification an antibiotic susceptibility and Quinolone resistance.</title>
        <authorList>
            <person name="Busch A."/>
            <person name="Hanel I."/>
            <person name="Hotzel H."/>
            <person name="Tomaso H."/>
        </authorList>
    </citation>
    <scope>NUCLEOTIDE SEQUENCE [LARGE SCALE GENOMIC DNA]</scope>
    <source>
        <strain evidence="2 3">17CS1191_2</strain>
    </source>
</reference>
<evidence type="ECO:0000256" key="1">
    <source>
        <dbReference type="SAM" id="Phobius"/>
    </source>
</evidence>
<dbReference type="EMBL" id="VBUF01000004">
    <property type="protein sequence ID" value="TLS71389.1"/>
    <property type="molecule type" value="Genomic_DNA"/>
</dbReference>
<keyword evidence="1" id="KW-0472">Membrane</keyword>
<organism evidence="2 3">
    <name type="scientific">Aliarcobacter thereius</name>
    <dbReference type="NCBI Taxonomy" id="544718"/>
    <lineage>
        <taxon>Bacteria</taxon>
        <taxon>Pseudomonadati</taxon>
        <taxon>Campylobacterota</taxon>
        <taxon>Epsilonproteobacteria</taxon>
        <taxon>Campylobacterales</taxon>
        <taxon>Arcobacteraceae</taxon>
        <taxon>Aliarcobacter</taxon>
    </lineage>
</organism>
<proteinExistence type="predicted"/>
<sequence length="124" mass="14215">MNNNETPMNQPLNQDENIKMVAAKLKSSLIKDFIQKTEIYDKQITELFQSLTETQELLSLSIDEQKKATFSLSKIEIDARISKALEEFEFDDKTSKKANNSSNWSVYILIAIGILVAAYFLNFK</sequence>
<name>A0A5R9H9V6_9BACT</name>
<dbReference type="AlphaFoldDB" id="A0A5R9H9V6"/>
<protein>
    <submittedName>
        <fullName evidence="2">Uncharacterized protein</fullName>
    </submittedName>
</protein>
<dbReference type="RefSeq" id="WP_066356332.1">
    <property type="nucleotide sequence ID" value="NZ_VBUF01000004.1"/>
</dbReference>
<feature type="transmembrane region" description="Helical" evidence="1">
    <location>
        <begin position="104"/>
        <end position="123"/>
    </location>
</feature>
<comment type="caution">
    <text evidence="2">The sequence shown here is derived from an EMBL/GenBank/DDBJ whole genome shotgun (WGS) entry which is preliminary data.</text>
</comment>
<evidence type="ECO:0000313" key="3">
    <source>
        <dbReference type="Proteomes" id="UP000308001"/>
    </source>
</evidence>
<keyword evidence="1" id="KW-0812">Transmembrane</keyword>
<evidence type="ECO:0000313" key="2">
    <source>
        <dbReference type="EMBL" id="TLS71389.1"/>
    </source>
</evidence>
<dbReference type="Proteomes" id="UP000308001">
    <property type="component" value="Unassembled WGS sequence"/>
</dbReference>